<sequence>MRTMAMVKRIFRQMFRDKRTMALLFVAPLFILTLMYLVFNGEQADPVVGTENANERFIEKLKDANIKVKEFADVTDEQDLVVEEQLDGFLQMGGDIPKLTLRNNDPSTSQALQMKVKQITNALQMSKQLQKNVDMEENTSLDIAYVYGDEDTVFFDVLGPILIGFFVFFFVFLISGIGLLKERTTGTLERLMATPVKRGEIVAAYLIGFGTFAVLQTIIIVLYAVSILEIVLIGSVWNVLLINLLLAMVALSLGILLSAFAESEFQMMQFIPIIVVPQIFFSGIIPLEGMADWLQVLAKGMPLFYAADALQDVMYKGLGLADITGDLYVLILFAVVLIILNLFGLKKYRKL</sequence>
<dbReference type="Proteomes" id="UP000036780">
    <property type="component" value="Unassembled WGS sequence"/>
</dbReference>
<evidence type="ECO:0000256" key="8">
    <source>
        <dbReference type="SAM" id="Phobius"/>
    </source>
</evidence>
<evidence type="ECO:0000256" key="2">
    <source>
        <dbReference type="ARBA" id="ARBA00007783"/>
    </source>
</evidence>
<dbReference type="InterPro" id="IPR047817">
    <property type="entry name" value="ABC2_TM_bact-type"/>
</dbReference>
<protein>
    <submittedName>
        <fullName evidence="10">ABC transporter permease</fullName>
    </submittedName>
</protein>
<dbReference type="GeneID" id="66869211"/>
<dbReference type="PATRIC" id="fig|1473.5.peg.3212"/>
<dbReference type="Pfam" id="PF12698">
    <property type="entry name" value="ABC2_membrane_3"/>
    <property type="match status" value="1"/>
</dbReference>
<reference evidence="11" key="1">
    <citation type="submission" date="2015-07" db="EMBL/GenBank/DDBJ databases">
        <title>Fjat-10053 dsm26.</title>
        <authorList>
            <person name="Liu B."/>
            <person name="Wang J."/>
            <person name="Zhu Y."/>
            <person name="Liu G."/>
            <person name="Chen Q."/>
            <person name="Chen Z."/>
            <person name="Lan J."/>
            <person name="Che J."/>
            <person name="Ge C."/>
            <person name="Shi H."/>
            <person name="Pan Z."/>
            <person name="Liu X."/>
        </authorList>
    </citation>
    <scope>NUCLEOTIDE SEQUENCE [LARGE SCALE GENOMIC DNA]</scope>
    <source>
        <strain evidence="11">DSM 26</strain>
    </source>
</reference>
<keyword evidence="7 8" id="KW-0472">Membrane</keyword>
<dbReference type="AlphaFoldDB" id="A0A0L0QUS7"/>
<dbReference type="OrthoDB" id="9776218at2"/>
<dbReference type="PANTHER" id="PTHR30294:SF38">
    <property type="entry name" value="TRANSPORT PERMEASE PROTEIN"/>
    <property type="match status" value="1"/>
</dbReference>
<feature type="transmembrane region" description="Helical" evidence="8">
    <location>
        <begin position="237"/>
        <end position="258"/>
    </location>
</feature>
<feature type="transmembrane region" description="Helical" evidence="8">
    <location>
        <begin position="201"/>
        <end position="225"/>
    </location>
</feature>
<evidence type="ECO:0000313" key="11">
    <source>
        <dbReference type="Proteomes" id="UP000036780"/>
    </source>
</evidence>
<name>A0A0L0QUS7_VIRPA</name>
<evidence type="ECO:0000256" key="1">
    <source>
        <dbReference type="ARBA" id="ARBA00004651"/>
    </source>
</evidence>
<evidence type="ECO:0000256" key="3">
    <source>
        <dbReference type="ARBA" id="ARBA00022448"/>
    </source>
</evidence>
<feature type="transmembrane region" description="Helical" evidence="8">
    <location>
        <begin position="270"/>
        <end position="287"/>
    </location>
</feature>
<dbReference type="InterPro" id="IPR013525">
    <property type="entry name" value="ABC2_TM"/>
</dbReference>
<comment type="caution">
    <text evidence="10">The sequence shown here is derived from an EMBL/GenBank/DDBJ whole genome shotgun (WGS) entry which is preliminary data.</text>
</comment>
<keyword evidence="3" id="KW-0813">Transport</keyword>
<evidence type="ECO:0000256" key="6">
    <source>
        <dbReference type="ARBA" id="ARBA00022989"/>
    </source>
</evidence>
<feature type="domain" description="ABC transmembrane type-2" evidence="9">
    <location>
        <begin position="109"/>
        <end position="348"/>
    </location>
</feature>
<dbReference type="InterPro" id="IPR051449">
    <property type="entry name" value="ABC-2_transporter_component"/>
</dbReference>
<organism evidence="10 11">
    <name type="scientific">Virgibacillus pantothenticus</name>
    <dbReference type="NCBI Taxonomy" id="1473"/>
    <lineage>
        <taxon>Bacteria</taxon>
        <taxon>Bacillati</taxon>
        <taxon>Bacillota</taxon>
        <taxon>Bacilli</taxon>
        <taxon>Bacillales</taxon>
        <taxon>Bacillaceae</taxon>
        <taxon>Virgibacillus</taxon>
    </lineage>
</organism>
<evidence type="ECO:0000259" key="9">
    <source>
        <dbReference type="PROSITE" id="PS51012"/>
    </source>
</evidence>
<keyword evidence="5 8" id="KW-0812">Transmembrane</keyword>
<keyword evidence="6 8" id="KW-1133">Transmembrane helix</keyword>
<dbReference type="GO" id="GO:0140359">
    <property type="term" value="F:ABC-type transporter activity"/>
    <property type="evidence" value="ECO:0007669"/>
    <property type="project" value="InterPro"/>
</dbReference>
<dbReference type="PANTHER" id="PTHR30294">
    <property type="entry name" value="MEMBRANE COMPONENT OF ABC TRANSPORTER YHHJ-RELATED"/>
    <property type="match status" value="1"/>
</dbReference>
<proteinExistence type="inferred from homology"/>
<evidence type="ECO:0000313" key="10">
    <source>
        <dbReference type="EMBL" id="KNE22339.1"/>
    </source>
</evidence>
<comment type="subcellular location">
    <subcellularLocation>
        <location evidence="1">Cell membrane</location>
        <topology evidence="1">Multi-pass membrane protein</topology>
    </subcellularLocation>
</comment>
<dbReference type="PROSITE" id="PS51012">
    <property type="entry name" value="ABC_TM2"/>
    <property type="match status" value="1"/>
</dbReference>
<keyword evidence="4" id="KW-1003">Cell membrane</keyword>
<dbReference type="GO" id="GO:0005886">
    <property type="term" value="C:plasma membrane"/>
    <property type="evidence" value="ECO:0007669"/>
    <property type="project" value="UniProtKB-SubCell"/>
</dbReference>
<feature type="transmembrane region" description="Helical" evidence="8">
    <location>
        <begin position="157"/>
        <end position="180"/>
    </location>
</feature>
<keyword evidence="11" id="KW-1185">Reference proteome</keyword>
<accession>A0A0L0QUS7</accession>
<gene>
    <name evidence="10" type="ORF">AFK71_01545</name>
</gene>
<feature type="transmembrane region" description="Helical" evidence="8">
    <location>
        <begin position="327"/>
        <end position="345"/>
    </location>
</feature>
<comment type="similarity">
    <text evidence="2">Belongs to the ABC-2 integral membrane protein family.</text>
</comment>
<feature type="transmembrane region" description="Helical" evidence="8">
    <location>
        <begin position="21"/>
        <end position="39"/>
    </location>
</feature>
<dbReference type="EMBL" id="LGTO01000002">
    <property type="protein sequence ID" value="KNE22339.1"/>
    <property type="molecule type" value="Genomic_DNA"/>
</dbReference>
<evidence type="ECO:0000256" key="7">
    <source>
        <dbReference type="ARBA" id="ARBA00023136"/>
    </source>
</evidence>
<evidence type="ECO:0000256" key="4">
    <source>
        <dbReference type="ARBA" id="ARBA00022475"/>
    </source>
</evidence>
<evidence type="ECO:0000256" key="5">
    <source>
        <dbReference type="ARBA" id="ARBA00022692"/>
    </source>
</evidence>
<dbReference type="RefSeq" id="WP_050349809.1">
    <property type="nucleotide sequence ID" value="NZ_CP073011.1"/>
</dbReference>